<evidence type="ECO:0000256" key="2">
    <source>
        <dbReference type="ARBA" id="ARBA00009387"/>
    </source>
</evidence>
<protein>
    <submittedName>
        <fullName evidence="5">Soluble lytic murein transglycosylase</fullName>
    </submittedName>
</protein>
<name>A0A975W6S0_9RHOB</name>
<dbReference type="GeneID" id="80816392"/>
<evidence type="ECO:0000313" key="5">
    <source>
        <dbReference type="EMBL" id="SEI52752.1"/>
    </source>
</evidence>
<dbReference type="PANTHER" id="PTHR37423">
    <property type="entry name" value="SOLUBLE LYTIC MUREIN TRANSGLYCOSYLASE-RELATED"/>
    <property type="match status" value="1"/>
</dbReference>
<comment type="caution">
    <text evidence="5">The sequence shown here is derived from an EMBL/GenBank/DDBJ whole genome shotgun (WGS) entry which is preliminary data.</text>
</comment>
<evidence type="ECO:0000313" key="6">
    <source>
        <dbReference type="Proteomes" id="UP000182932"/>
    </source>
</evidence>
<dbReference type="EMBL" id="FNYY01000001">
    <property type="protein sequence ID" value="SEI52752.1"/>
    <property type="molecule type" value="Genomic_DNA"/>
</dbReference>
<dbReference type="SUPFAM" id="SSF53955">
    <property type="entry name" value="Lysozyme-like"/>
    <property type="match status" value="1"/>
</dbReference>
<accession>A0A975W6S0</accession>
<dbReference type="Proteomes" id="UP000182932">
    <property type="component" value="Unassembled WGS sequence"/>
</dbReference>
<dbReference type="RefSeq" id="WP_074834284.1">
    <property type="nucleotide sequence ID" value="NZ_CATLQZ010000009.1"/>
</dbReference>
<feature type="domain" description="Transglycosylase SLT" evidence="4">
    <location>
        <begin position="131"/>
        <end position="226"/>
    </location>
</feature>
<reference evidence="5 6" key="1">
    <citation type="submission" date="2016-10" db="EMBL/GenBank/DDBJ databases">
        <authorList>
            <person name="Varghese N."/>
            <person name="Submissions S."/>
        </authorList>
    </citation>
    <scope>NUCLEOTIDE SEQUENCE [LARGE SCALE GENOMIC DNA]</scope>
    <source>
        <strain evidence="5 6">FF3</strain>
    </source>
</reference>
<organism evidence="5 6">
    <name type="scientific">Marinovum algicola</name>
    <dbReference type="NCBI Taxonomy" id="42444"/>
    <lineage>
        <taxon>Bacteria</taxon>
        <taxon>Pseudomonadati</taxon>
        <taxon>Pseudomonadota</taxon>
        <taxon>Alphaproteobacteria</taxon>
        <taxon>Rhodobacterales</taxon>
        <taxon>Roseobacteraceae</taxon>
        <taxon>Marinovum</taxon>
    </lineage>
</organism>
<dbReference type="Gene3D" id="1.10.530.10">
    <property type="match status" value="1"/>
</dbReference>
<dbReference type="PANTHER" id="PTHR37423:SF2">
    <property type="entry name" value="MEMBRANE-BOUND LYTIC MUREIN TRANSGLYCOSYLASE C"/>
    <property type="match status" value="1"/>
</dbReference>
<dbReference type="CDD" id="cd00254">
    <property type="entry name" value="LT-like"/>
    <property type="match status" value="1"/>
</dbReference>
<feature type="chain" id="PRO_5037754532" evidence="3">
    <location>
        <begin position="23"/>
        <end position="269"/>
    </location>
</feature>
<comment type="similarity">
    <text evidence="1">Belongs to the transglycosylase Slt family.</text>
</comment>
<evidence type="ECO:0000256" key="1">
    <source>
        <dbReference type="ARBA" id="ARBA00007734"/>
    </source>
</evidence>
<keyword evidence="3" id="KW-0732">Signal</keyword>
<evidence type="ECO:0000259" key="4">
    <source>
        <dbReference type="Pfam" id="PF01464"/>
    </source>
</evidence>
<feature type="signal peptide" evidence="3">
    <location>
        <begin position="1"/>
        <end position="22"/>
    </location>
</feature>
<dbReference type="InterPro" id="IPR023346">
    <property type="entry name" value="Lysozyme-like_dom_sf"/>
</dbReference>
<gene>
    <name evidence="5" type="ORF">SAMN04487940_101114</name>
</gene>
<comment type="similarity">
    <text evidence="2">Belongs to the virb1 family.</text>
</comment>
<evidence type="ECO:0000256" key="3">
    <source>
        <dbReference type="SAM" id="SignalP"/>
    </source>
</evidence>
<dbReference type="AlphaFoldDB" id="A0A975W6S0"/>
<proteinExistence type="inferred from homology"/>
<keyword evidence="6" id="KW-1185">Reference proteome</keyword>
<dbReference type="Pfam" id="PF01464">
    <property type="entry name" value="SLT"/>
    <property type="match status" value="1"/>
</dbReference>
<dbReference type="InterPro" id="IPR008258">
    <property type="entry name" value="Transglycosylase_SLT_dom_1"/>
</dbReference>
<sequence length="269" mass="28250">MRHLARGLVLCALMAAVGPARAEPPAFPDFEARRVKPPKPGAKKRILVQITAPVPRKPVAPAPDPAVRDDGDGAAYGWFWNRVSTRYEARNPGRLEEALAALDAAPAGQAVRAPRLSELQAIATAQGIEILKATVGTRVSPAFALAVMSVESGGRVDAVSSAGAQGLMQLMPATAARFGVSNASVAADNIRGGVKFLDFLVEKFEGDPILVLAGYNAGENSIGQHGGVPPFAETRDYIPKVLAAWKVAQGLCKTPPMFISDGCVFVTMN</sequence>